<evidence type="ECO:0000256" key="1">
    <source>
        <dbReference type="ARBA" id="ARBA00023015"/>
    </source>
</evidence>
<dbReference type="RefSeq" id="WP_162359665.1">
    <property type="nucleotide sequence ID" value="NZ_CP048209.1"/>
</dbReference>
<dbReference type="Proteomes" id="UP000476064">
    <property type="component" value="Chromosome"/>
</dbReference>
<dbReference type="AlphaFoldDB" id="A0A6C0G783"/>
<evidence type="ECO:0000313" key="5">
    <source>
        <dbReference type="EMBL" id="QHT63235.1"/>
    </source>
</evidence>
<organism evidence="5 6">
    <name type="scientific">Paenibacillus lycopersici</name>
    <dbReference type="NCBI Taxonomy" id="2704462"/>
    <lineage>
        <taxon>Bacteria</taxon>
        <taxon>Bacillati</taxon>
        <taxon>Bacillota</taxon>
        <taxon>Bacilli</taxon>
        <taxon>Bacillales</taxon>
        <taxon>Paenibacillaceae</taxon>
        <taxon>Paenibacillus</taxon>
    </lineage>
</organism>
<dbReference type="GO" id="GO:0043565">
    <property type="term" value="F:sequence-specific DNA binding"/>
    <property type="evidence" value="ECO:0007669"/>
    <property type="project" value="InterPro"/>
</dbReference>
<dbReference type="KEGG" id="plyc:GXP70_26920"/>
<name>A0A6C0G783_9BACL</name>
<dbReference type="InterPro" id="IPR018062">
    <property type="entry name" value="HTH_AraC-typ_CS"/>
</dbReference>
<keyword evidence="3" id="KW-0804">Transcription</keyword>
<gene>
    <name evidence="5" type="ORF">GXP70_26920</name>
</gene>
<dbReference type="PANTHER" id="PTHR43280:SF30">
    <property type="entry name" value="MMSAB OPERON REGULATORY PROTEIN"/>
    <property type="match status" value="1"/>
</dbReference>
<dbReference type="InterPro" id="IPR037923">
    <property type="entry name" value="HTH-like"/>
</dbReference>
<dbReference type="InterPro" id="IPR020449">
    <property type="entry name" value="Tscrpt_reg_AraC-type_HTH"/>
</dbReference>
<evidence type="ECO:0000259" key="4">
    <source>
        <dbReference type="PROSITE" id="PS01124"/>
    </source>
</evidence>
<dbReference type="Pfam" id="PF12833">
    <property type="entry name" value="HTH_18"/>
    <property type="match status" value="1"/>
</dbReference>
<dbReference type="SUPFAM" id="SSF46689">
    <property type="entry name" value="Homeodomain-like"/>
    <property type="match status" value="1"/>
</dbReference>
<keyword evidence="6" id="KW-1185">Reference proteome</keyword>
<protein>
    <submittedName>
        <fullName evidence="5">AraC family transcriptional regulator</fullName>
    </submittedName>
</protein>
<dbReference type="PANTHER" id="PTHR43280">
    <property type="entry name" value="ARAC-FAMILY TRANSCRIPTIONAL REGULATOR"/>
    <property type="match status" value="1"/>
</dbReference>
<evidence type="ECO:0000256" key="3">
    <source>
        <dbReference type="ARBA" id="ARBA00023163"/>
    </source>
</evidence>
<accession>A0A6C0G783</accession>
<dbReference type="SMART" id="SM00342">
    <property type="entry name" value="HTH_ARAC"/>
    <property type="match status" value="1"/>
</dbReference>
<sequence length="297" mass="33637">MPLQDLIVRIPPLPHYLTAGEDVFMPGERHVERQHIGVFDLIVVSRGALFMGESGEDVRVGAGQALILRPDLHHYPAKPCEEETHFYWIHFQAHAPWSEPGERPAAELTARWSAEHASPGDYGRQYDLRLPRFGTLPQPQDVYGEIEGLLALSDQADLAGSWKQQTVFHQLLFRLCGEAQQIRTDSAAVKLAERTASYLKTNYRVPITNELLRTELNYHPIYITRCMRAVYGRTPNEYVNEYRLEQAKLLLLTTDKPVAEIAAAVGFEDPAYFARRFAQTAGMSPSAYRKQFEARGG</sequence>
<keyword evidence="1" id="KW-0805">Transcription regulation</keyword>
<dbReference type="PROSITE" id="PS01124">
    <property type="entry name" value="HTH_ARAC_FAMILY_2"/>
    <property type="match status" value="1"/>
</dbReference>
<dbReference type="PRINTS" id="PR00032">
    <property type="entry name" value="HTHARAC"/>
</dbReference>
<evidence type="ECO:0000313" key="6">
    <source>
        <dbReference type="Proteomes" id="UP000476064"/>
    </source>
</evidence>
<dbReference type="Gene3D" id="2.60.120.280">
    <property type="entry name" value="Regulatory protein AraC"/>
    <property type="match status" value="1"/>
</dbReference>
<dbReference type="EMBL" id="CP048209">
    <property type="protein sequence ID" value="QHT63235.1"/>
    <property type="molecule type" value="Genomic_DNA"/>
</dbReference>
<dbReference type="Gene3D" id="1.10.10.60">
    <property type="entry name" value="Homeodomain-like"/>
    <property type="match status" value="2"/>
</dbReference>
<keyword evidence="2" id="KW-0238">DNA-binding</keyword>
<feature type="domain" description="HTH araC/xylS-type" evidence="4">
    <location>
        <begin position="193"/>
        <end position="291"/>
    </location>
</feature>
<dbReference type="SUPFAM" id="SSF51215">
    <property type="entry name" value="Regulatory protein AraC"/>
    <property type="match status" value="1"/>
</dbReference>
<dbReference type="InterPro" id="IPR009057">
    <property type="entry name" value="Homeodomain-like_sf"/>
</dbReference>
<dbReference type="GO" id="GO:0003700">
    <property type="term" value="F:DNA-binding transcription factor activity"/>
    <property type="evidence" value="ECO:0007669"/>
    <property type="project" value="InterPro"/>
</dbReference>
<proteinExistence type="predicted"/>
<reference evidence="5 6" key="1">
    <citation type="submission" date="2020-01" db="EMBL/GenBank/DDBJ databases">
        <title>Paenibacillus sp. nov., isolated from tomato rhizosphere.</title>
        <authorList>
            <person name="Weon H.-Y."/>
            <person name="Lee S.A."/>
        </authorList>
    </citation>
    <scope>NUCLEOTIDE SEQUENCE [LARGE SCALE GENOMIC DNA]</scope>
    <source>
        <strain evidence="5 6">12200R-189</strain>
    </source>
</reference>
<dbReference type="InterPro" id="IPR018060">
    <property type="entry name" value="HTH_AraC"/>
</dbReference>
<dbReference type="PROSITE" id="PS00041">
    <property type="entry name" value="HTH_ARAC_FAMILY_1"/>
    <property type="match status" value="1"/>
</dbReference>
<evidence type="ECO:0000256" key="2">
    <source>
        <dbReference type="ARBA" id="ARBA00023125"/>
    </source>
</evidence>